<name>A0A075ADB9_OPIVI</name>
<organism evidence="1 2">
    <name type="scientific">Opisthorchis viverrini</name>
    <name type="common">Southeast Asian liver fluke</name>
    <dbReference type="NCBI Taxonomy" id="6198"/>
    <lineage>
        <taxon>Eukaryota</taxon>
        <taxon>Metazoa</taxon>
        <taxon>Spiralia</taxon>
        <taxon>Lophotrochozoa</taxon>
        <taxon>Platyhelminthes</taxon>
        <taxon>Trematoda</taxon>
        <taxon>Digenea</taxon>
        <taxon>Opisthorchiida</taxon>
        <taxon>Opisthorchiata</taxon>
        <taxon>Opisthorchiidae</taxon>
        <taxon>Opisthorchis</taxon>
    </lineage>
</organism>
<dbReference type="KEGG" id="ovi:T265_06666"/>
<dbReference type="RefSeq" id="XP_009170255.1">
    <property type="nucleotide sequence ID" value="XM_009171991.1"/>
</dbReference>
<proteinExistence type="predicted"/>
<evidence type="ECO:0000313" key="2">
    <source>
        <dbReference type="Proteomes" id="UP000054324"/>
    </source>
</evidence>
<accession>A0A075ADB9</accession>
<evidence type="ECO:0000313" key="1">
    <source>
        <dbReference type="EMBL" id="KER25969.1"/>
    </source>
</evidence>
<dbReference type="EMBL" id="KL596760">
    <property type="protein sequence ID" value="KER25969.1"/>
    <property type="molecule type" value="Genomic_DNA"/>
</dbReference>
<protein>
    <submittedName>
        <fullName evidence="1">Uncharacterized protein</fullName>
    </submittedName>
</protein>
<reference evidence="1 2" key="1">
    <citation type="submission" date="2013-11" db="EMBL/GenBank/DDBJ databases">
        <title>Opisthorchis viverrini - life in the bile duct.</title>
        <authorList>
            <person name="Young N.D."/>
            <person name="Nagarajan N."/>
            <person name="Lin S.J."/>
            <person name="Korhonen P.K."/>
            <person name="Jex A.R."/>
            <person name="Hall R.S."/>
            <person name="Safavi-Hemami H."/>
            <person name="Kaewkong W."/>
            <person name="Bertrand D."/>
            <person name="Gao S."/>
            <person name="Seet Q."/>
            <person name="Wongkham S."/>
            <person name="Teh B.T."/>
            <person name="Wongkham C."/>
            <person name="Intapan P.M."/>
            <person name="Maleewong W."/>
            <person name="Yang X."/>
            <person name="Hu M."/>
            <person name="Wang Z."/>
            <person name="Hofmann A."/>
            <person name="Sternberg P.W."/>
            <person name="Tan P."/>
            <person name="Wang J."/>
            <person name="Gasser R.B."/>
        </authorList>
    </citation>
    <scope>NUCLEOTIDE SEQUENCE [LARGE SCALE GENOMIC DNA]</scope>
</reference>
<sequence>MQEPRFIGNKVLVTKARWILLDGHIEMVRDKSSVNVNGDSSYRDTFSSSAVKYSQPAVITTVTRQKSQSHVGANKRAVAVVFQ</sequence>
<dbReference type="Proteomes" id="UP000054324">
    <property type="component" value="Unassembled WGS sequence"/>
</dbReference>
<dbReference type="GeneID" id="20320845"/>
<dbReference type="CTD" id="20320845"/>
<gene>
    <name evidence="1" type="ORF">T265_06666</name>
</gene>
<dbReference type="AlphaFoldDB" id="A0A075ADB9"/>
<keyword evidence="2" id="KW-1185">Reference proteome</keyword>